<organism evidence="8">
    <name type="scientific">Brachypodium distachyon</name>
    <name type="common">Purple false brome</name>
    <name type="synonym">Trachynia distachya</name>
    <dbReference type="NCBI Taxonomy" id="15368"/>
    <lineage>
        <taxon>Eukaryota</taxon>
        <taxon>Viridiplantae</taxon>
        <taxon>Streptophyta</taxon>
        <taxon>Embryophyta</taxon>
        <taxon>Tracheophyta</taxon>
        <taxon>Spermatophyta</taxon>
        <taxon>Magnoliopsida</taxon>
        <taxon>Liliopsida</taxon>
        <taxon>Poales</taxon>
        <taxon>Poaceae</taxon>
        <taxon>BOP clade</taxon>
        <taxon>Pooideae</taxon>
        <taxon>Stipodae</taxon>
        <taxon>Brachypodieae</taxon>
        <taxon>Brachypodium</taxon>
    </lineage>
</organism>
<evidence type="ECO:0000256" key="2">
    <source>
        <dbReference type="ARBA" id="ARBA00023015"/>
    </source>
</evidence>
<keyword evidence="10" id="KW-1185">Reference proteome</keyword>
<reference evidence="8 9" key="1">
    <citation type="journal article" date="2010" name="Nature">
        <title>Genome sequencing and analysis of the model grass Brachypodium distachyon.</title>
        <authorList>
            <consortium name="International Brachypodium Initiative"/>
        </authorList>
    </citation>
    <scope>NUCLEOTIDE SEQUENCE [LARGE SCALE GENOMIC DNA]</scope>
    <source>
        <strain evidence="8">Bd21</strain>
        <strain evidence="9">cv. Bd21</strain>
    </source>
</reference>
<evidence type="ECO:0000313" key="9">
    <source>
        <dbReference type="EnsemblPlants" id="KQJ95321"/>
    </source>
</evidence>
<comment type="subcellular location">
    <subcellularLocation>
        <location evidence="1">Nucleus</location>
    </subcellularLocation>
</comment>
<keyword evidence="5" id="KW-0539">Nucleus</keyword>
<dbReference type="SUPFAM" id="SSF101936">
    <property type="entry name" value="DNA-binding pseudobarrel domain"/>
    <property type="match status" value="1"/>
</dbReference>
<evidence type="ECO:0000259" key="7">
    <source>
        <dbReference type="PROSITE" id="PS50863"/>
    </source>
</evidence>
<dbReference type="InterPro" id="IPR015300">
    <property type="entry name" value="DNA-bd_pseudobarrel_sf"/>
</dbReference>
<dbReference type="GO" id="GO:0003700">
    <property type="term" value="F:DNA-binding transcription factor activity"/>
    <property type="evidence" value="ECO:0007669"/>
    <property type="project" value="InterPro"/>
</dbReference>
<dbReference type="Pfam" id="PF02362">
    <property type="entry name" value="B3"/>
    <property type="match status" value="1"/>
</dbReference>
<name>A0A0Q3Q0Z7_BRADI</name>
<keyword evidence="4" id="KW-0804">Transcription</keyword>
<evidence type="ECO:0000256" key="5">
    <source>
        <dbReference type="ARBA" id="ARBA00023242"/>
    </source>
</evidence>
<evidence type="ECO:0000256" key="1">
    <source>
        <dbReference type="ARBA" id="ARBA00004123"/>
    </source>
</evidence>
<reference evidence="8" key="2">
    <citation type="submission" date="2017-06" db="EMBL/GenBank/DDBJ databases">
        <title>WGS assembly of Brachypodium distachyon.</title>
        <authorList>
            <consortium name="The International Brachypodium Initiative"/>
            <person name="Lucas S."/>
            <person name="Harmon-Smith M."/>
            <person name="Lail K."/>
            <person name="Tice H."/>
            <person name="Grimwood J."/>
            <person name="Bruce D."/>
            <person name="Barry K."/>
            <person name="Shu S."/>
            <person name="Lindquist E."/>
            <person name="Wang M."/>
            <person name="Pitluck S."/>
            <person name="Vogel J.P."/>
            <person name="Garvin D.F."/>
            <person name="Mockler T.C."/>
            <person name="Schmutz J."/>
            <person name="Rokhsar D."/>
            <person name="Bevan M.W."/>
        </authorList>
    </citation>
    <scope>NUCLEOTIDE SEQUENCE</scope>
    <source>
        <strain evidence="8">Bd21</strain>
    </source>
</reference>
<reference evidence="9" key="3">
    <citation type="submission" date="2018-08" db="UniProtKB">
        <authorList>
            <consortium name="EnsemblPlants"/>
        </authorList>
    </citation>
    <scope>IDENTIFICATION</scope>
    <source>
        <strain evidence="9">cv. Bd21</strain>
    </source>
</reference>
<dbReference type="InterPro" id="IPR044800">
    <property type="entry name" value="LEC2-like"/>
</dbReference>
<keyword evidence="3" id="KW-0238">DNA-binding</keyword>
<protein>
    <recommendedName>
        <fullName evidence="7">TF-B3 domain-containing protein</fullName>
    </recommendedName>
</protein>
<dbReference type="CDD" id="cd10017">
    <property type="entry name" value="B3_DNA"/>
    <property type="match status" value="1"/>
</dbReference>
<evidence type="ECO:0000256" key="4">
    <source>
        <dbReference type="ARBA" id="ARBA00023163"/>
    </source>
</evidence>
<proteinExistence type="predicted"/>
<evidence type="ECO:0000313" key="8">
    <source>
        <dbReference type="EMBL" id="KQJ95321.1"/>
    </source>
</evidence>
<dbReference type="GeneID" id="112271428"/>
<dbReference type="RefSeq" id="XP_024316233.1">
    <property type="nucleotide sequence ID" value="XM_024460465.1"/>
</dbReference>
<gene>
    <name evidence="9" type="primary">LOC112271428</name>
    <name evidence="8" type="ORF">BRADI_3g16500v3</name>
</gene>
<dbReference type="PANTHER" id="PTHR31140:SF14">
    <property type="entry name" value="B3 DOMAIN-CONTAINING PROTEIN OS08G0157700-RELATED"/>
    <property type="match status" value="1"/>
</dbReference>
<feature type="domain" description="TF-B3" evidence="7">
    <location>
        <begin position="41"/>
        <end position="145"/>
    </location>
</feature>
<feature type="region of interest" description="Disordered" evidence="6">
    <location>
        <begin position="1"/>
        <end position="20"/>
    </location>
</feature>
<dbReference type="Gene3D" id="2.40.330.10">
    <property type="entry name" value="DNA-binding pseudobarrel domain"/>
    <property type="match status" value="1"/>
</dbReference>
<dbReference type="ExpressionAtlas" id="A0A0Q3Q0Z7">
    <property type="expression patterns" value="baseline"/>
</dbReference>
<evidence type="ECO:0000256" key="3">
    <source>
        <dbReference type="ARBA" id="ARBA00023125"/>
    </source>
</evidence>
<accession>A0A0Q3Q0Z7</accession>
<evidence type="ECO:0000313" key="10">
    <source>
        <dbReference type="Proteomes" id="UP000008810"/>
    </source>
</evidence>
<dbReference type="GO" id="GO:0005634">
    <property type="term" value="C:nucleus"/>
    <property type="evidence" value="ECO:0007669"/>
    <property type="project" value="UniProtKB-SubCell"/>
</dbReference>
<dbReference type="OrthoDB" id="2020802at2759"/>
<keyword evidence="2" id="KW-0805">Transcription regulation</keyword>
<dbReference type="STRING" id="15368.A0A0Q3Q0Z7"/>
<evidence type="ECO:0000256" key="6">
    <source>
        <dbReference type="SAM" id="MobiDB-lite"/>
    </source>
</evidence>
<dbReference type="EMBL" id="CM000882">
    <property type="protein sequence ID" value="KQJ95321.1"/>
    <property type="molecule type" value="Genomic_DNA"/>
</dbReference>
<dbReference type="Gramene" id="KQJ95321">
    <property type="protein sequence ID" value="KQJ95321"/>
    <property type="gene ID" value="BRADI_3g16500v3"/>
</dbReference>
<dbReference type="AlphaFoldDB" id="A0A0Q3Q0Z7"/>
<sequence>MIMEEATAQERSHEEEEEDDLVDVHYQQGEAVGEGELEHLFDKVVTPSDVGKLNRLVVPKQHAERHFPPMAAAGMTELCFEDAAAGAAGRTAAWRFRYSYWGSSQSYVITRGWSRFVREKRLSAGDTISFTRSGGRYFIGYRHRQPCRRHDIVFGSDADAGPAQPRLFGRGTSTMICHGEAVAESPPPRSFRLFGVNVECGTGAGEDDEEGGQGLG</sequence>
<dbReference type="PROSITE" id="PS50863">
    <property type="entry name" value="B3"/>
    <property type="match status" value="1"/>
</dbReference>
<dbReference type="SMART" id="SM01019">
    <property type="entry name" value="B3"/>
    <property type="match status" value="1"/>
</dbReference>
<dbReference type="InterPro" id="IPR003340">
    <property type="entry name" value="B3_DNA-bd"/>
</dbReference>
<dbReference type="EnsemblPlants" id="KQJ95321">
    <property type="protein sequence ID" value="KQJ95321"/>
    <property type="gene ID" value="BRADI_3g16500v3"/>
</dbReference>
<dbReference type="Proteomes" id="UP000008810">
    <property type="component" value="Chromosome 3"/>
</dbReference>
<dbReference type="GO" id="GO:0003677">
    <property type="term" value="F:DNA binding"/>
    <property type="evidence" value="ECO:0007669"/>
    <property type="project" value="UniProtKB-KW"/>
</dbReference>
<dbReference type="PANTHER" id="PTHR31140">
    <property type="entry name" value="B3 DOMAIN-CONTAINING TRANSCRIPTION FACTOR ABI3"/>
    <property type="match status" value="1"/>
</dbReference>